<sequence>MGFYSNRKPKGVVGKFAVEERPFPPVDVEKLRELLEMLEGCHERCYSELSLNEKRVVEMFCIRSARTVRGTSPKDEVKEYRVLVMHAWAQRFAVHSLQEWFNLPAYKDFHVYEDEVMNYNELYGLSFKKTGSPMHDALNSFPDHYLPVREYRDREGNKPCFTIWNKSKTISDLDNYWFRTKEGFLGTEPLPKDLKPILPPVKPKHEVTIAINRIILGADDLTKQIAAVIAVLFEGTKSSPRYEKLTDNKLQIPNELYESSCKIYDNFSKVDYPVRSLGELMEYAEMGMKGNLMFDE</sequence>
<dbReference type="EMBL" id="MH370379">
    <property type="protein sequence ID" value="AXC41903.1"/>
    <property type="molecule type" value="Genomic_DNA"/>
</dbReference>
<accession>A0A2Z5HPG3</accession>
<evidence type="ECO:0000313" key="2">
    <source>
        <dbReference type="Proteomes" id="UP000252310"/>
    </source>
</evidence>
<proteinExistence type="predicted"/>
<dbReference type="RefSeq" id="YP_009805712.1">
    <property type="nucleotide sequence ID" value="NC_048010.1"/>
</dbReference>
<reference evidence="2" key="1">
    <citation type="submission" date="2018-05" db="EMBL/GenBank/DDBJ databases">
        <title>Host range determinants of Salmonella infecting bacteriophages.</title>
        <authorList>
            <person name="Gencay Y.E."/>
        </authorList>
    </citation>
    <scope>NUCLEOTIDE SEQUENCE [LARGE SCALE GENOMIC DNA]</scope>
</reference>
<organism evidence="1 2">
    <name type="scientific">Salmonella phage S132</name>
    <dbReference type="NCBI Taxonomy" id="2231355"/>
    <lineage>
        <taxon>Viruses</taxon>
        <taxon>Duplodnaviria</taxon>
        <taxon>Heunggongvirae</taxon>
        <taxon>Uroviricota</taxon>
        <taxon>Caudoviricetes</taxon>
        <taxon>Demerecviridae</taxon>
        <taxon>Markadamsvirinae</taxon>
        <taxon>Epseptimavirus</taxon>
        <taxon>Epseptimavirus S132</taxon>
    </lineage>
</organism>
<dbReference type="KEGG" id="vg:54996478"/>
<evidence type="ECO:0000313" key="1">
    <source>
        <dbReference type="EMBL" id="AXC41903.1"/>
    </source>
</evidence>
<dbReference type="GeneID" id="54996478"/>
<keyword evidence="2" id="KW-1185">Reference proteome</keyword>
<name>A0A2Z5HPG3_9CAUD</name>
<protein>
    <submittedName>
        <fullName evidence="1">Uncharacterized protein</fullName>
    </submittedName>
</protein>
<dbReference type="Proteomes" id="UP000252310">
    <property type="component" value="Segment"/>
</dbReference>